<dbReference type="AlphaFoldDB" id="A0A0P9LUU3"/>
<evidence type="ECO:0000313" key="3">
    <source>
        <dbReference type="EMBL" id="KPW82009.1"/>
    </source>
</evidence>
<sequence length="126" mass="14262">MKIKLYLAIVLAGLPCLSLAAGPSPSACAQAHSAASQRLAEATAEQDGIAAGNARRQLATVVAQCQAAQQQRQQLQNSRQNQQRQRQQQLNYQRNVQRRIVEQQRLRQQMQQQRINNQNNMPDIRY</sequence>
<dbReference type="EMBL" id="LJQB01000086">
    <property type="protein sequence ID" value="KPW82009.1"/>
    <property type="molecule type" value="Genomic_DNA"/>
</dbReference>
<dbReference type="PATRIC" id="fig|200452.3.peg.3700"/>
<evidence type="ECO:0000313" key="4">
    <source>
        <dbReference type="EMBL" id="SDO87342.1"/>
    </source>
</evidence>
<evidence type="ECO:0000313" key="5">
    <source>
        <dbReference type="Proteomes" id="UP000050411"/>
    </source>
</evidence>
<name>A0A0P9LUU3_9PSED</name>
<accession>A0A0P9LUU3</accession>
<feature type="signal peptide" evidence="2">
    <location>
        <begin position="1"/>
        <end position="20"/>
    </location>
</feature>
<feature type="region of interest" description="Disordered" evidence="1">
    <location>
        <begin position="72"/>
        <end position="94"/>
    </location>
</feature>
<dbReference type="Proteomes" id="UP000050411">
    <property type="component" value="Unassembled WGS sequence"/>
</dbReference>
<reference evidence="3 5" key="1">
    <citation type="submission" date="2015-09" db="EMBL/GenBank/DDBJ databases">
        <title>Genome announcement of multiple Pseudomonas syringae strains.</title>
        <authorList>
            <person name="Thakur S."/>
            <person name="Wang P.W."/>
            <person name="Gong Y."/>
            <person name="Weir B.S."/>
            <person name="Guttman D.S."/>
        </authorList>
    </citation>
    <scope>NUCLEOTIDE SEQUENCE [LARGE SCALE GENOMIC DNA]</scope>
    <source>
        <strain evidence="3 5">ICMP19117</strain>
    </source>
</reference>
<feature type="chain" id="PRO_5006162557" evidence="2">
    <location>
        <begin position="21"/>
        <end position="126"/>
    </location>
</feature>
<organism evidence="3 5">
    <name type="scientific">Pseudomonas congelans</name>
    <dbReference type="NCBI Taxonomy" id="200452"/>
    <lineage>
        <taxon>Bacteria</taxon>
        <taxon>Pseudomonadati</taxon>
        <taxon>Pseudomonadota</taxon>
        <taxon>Gammaproteobacteria</taxon>
        <taxon>Pseudomonadales</taxon>
        <taxon>Pseudomonadaceae</taxon>
        <taxon>Pseudomonas</taxon>
    </lineage>
</organism>
<comment type="caution">
    <text evidence="3">The sequence shown here is derived from an EMBL/GenBank/DDBJ whole genome shotgun (WGS) entry which is preliminary data.</text>
</comment>
<dbReference type="RefSeq" id="WP_010427636.1">
    <property type="nucleotide sequence ID" value="NZ_CP053029.1"/>
</dbReference>
<reference evidence="4 6" key="2">
    <citation type="submission" date="2016-10" db="EMBL/GenBank/DDBJ databases">
        <authorList>
            <person name="Varghese N."/>
            <person name="Submissions S."/>
        </authorList>
    </citation>
    <scope>NUCLEOTIDE SEQUENCE [LARGE SCALE GENOMIC DNA]</scope>
    <source>
        <strain evidence="4 6">DSM 14939</strain>
    </source>
</reference>
<proteinExistence type="predicted"/>
<protein>
    <submittedName>
        <fullName evidence="3">Uncharacterized protein</fullName>
    </submittedName>
</protein>
<dbReference type="Proteomes" id="UP000183042">
    <property type="component" value="Unassembled WGS sequence"/>
</dbReference>
<evidence type="ECO:0000313" key="6">
    <source>
        <dbReference type="Proteomes" id="UP000183042"/>
    </source>
</evidence>
<evidence type="ECO:0000256" key="1">
    <source>
        <dbReference type="SAM" id="MobiDB-lite"/>
    </source>
</evidence>
<keyword evidence="2" id="KW-0732">Signal</keyword>
<keyword evidence="6" id="KW-1185">Reference proteome</keyword>
<dbReference type="GeneID" id="65074640"/>
<gene>
    <name evidence="3" type="ORF">ALO92_03084</name>
    <name evidence="4" type="ORF">SAMN05216596_10284</name>
</gene>
<evidence type="ECO:0000256" key="2">
    <source>
        <dbReference type="SAM" id="SignalP"/>
    </source>
</evidence>
<dbReference type="EMBL" id="FNJH01000002">
    <property type="protein sequence ID" value="SDO87342.1"/>
    <property type="molecule type" value="Genomic_DNA"/>
</dbReference>